<dbReference type="SUPFAM" id="SSF54909">
    <property type="entry name" value="Dimeric alpha+beta barrel"/>
    <property type="match status" value="1"/>
</dbReference>
<proteinExistence type="predicted"/>
<dbReference type="RefSeq" id="WP_394835984.1">
    <property type="nucleotide sequence ID" value="NZ_CP089929.1"/>
</dbReference>
<name>A0ABZ2L5X6_9BACT</name>
<dbReference type="PANTHER" id="PTHR40260">
    <property type="entry name" value="BLR8190 PROTEIN"/>
    <property type="match status" value="1"/>
</dbReference>
<keyword evidence="3" id="KW-1185">Reference proteome</keyword>
<protein>
    <submittedName>
        <fullName evidence="2">EthD family reductase</fullName>
    </submittedName>
</protein>
<dbReference type="Gene3D" id="3.30.70.100">
    <property type="match status" value="1"/>
</dbReference>
<evidence type="ECO:0000313" key="2">
    <source>
        <dbReference type="EMBL" id="WXB06338.1"/>
    </source>
</evidence>
<dbReference type="InterPro" id="IPR009799">
    <property type="entry name" value="EthD_dom"/>
</dbReference>
<evidence type="ECO:0000313" key="3">
    <source>
        <dbReference type="Proteomes" id="UP001374803"/>
    </source>
</evidence>
<accession>A0ABZ2L5X6</accession>
<dbReference type="NCBIfam" id="TIGR02118">
    <property type="entry name" value="EthD family reductase"/>
    <property type="match status" value="1"/>
</dbReference>
<organism evidence="2 3">
    <name type="scientific">Pendulispora rubella</name>
    <dbReference type="NCBI Taxonomy" id="2741070"/>
    <lineage>
        <taxon>Bacteria</taxon>
        <taxon>Pseudomonadati</taxon>
        <taxon>Myxococcota</taxon>
        <taxon>Myxococcia</taxon>
        <taxon>Myxococcales</taxon>
        <taxon>Sorangiineae</taxon>
        <taxon>Pendulisporaceae</taxon>
        <taxon>Pendulispora</taxon>
    </lineage>
</organism>
<reference evidence="2" key="1">
    <citation type="submission" date="2021-12" db="EMBL/GenBank/DDBJ databases">
        <title>Discovery of the Pendulisporaceae a myxobacterial family with distinct sporulation behavior and unique specialized metabolism.</title>
        <authorList>
            <person name="Garcia R."/>
            <person name="Popoff A."/>
            <person name="Bader C.D."/>
            <person name="Loehr J."/>
            <person name="Walesch S."/>
            <person name="Walt C."/>
            <person name="Boldt J."/>
            <person name="Bunk B."/>
            <person name="Haeckl F.J.F.P.J."/>
            <person name="Gunesch A.P."/>
            <person name="Birkelbach J."/>
            <person name="Nuebel U."/>
            <person name="Pietschmann T."/>
            <person name="Bach T."/>
            <person name="Mueller R."/>
        </authorList>
    </citation>
    <scope>NUCLEOTIDE SEQUENCE</scope>
    <source>
        <strain evidence="2">MSr11367</strain>
    </source>
</reference>
<feature type="domain" description="EthD" evidence="1">
    <location>
        <begin position="18"/>
        <end position="89"/>
    </location>
</feature>
<sequence length="107" mass="11590">MVRVSVSYPAGEGKTFDLEYYTTKHMPLVGALLKPVRYEIDDGVGGVTPGSAGPYLAASYLYFETVDDFRTAAALHLEHLVADVPNYTNSPPVIQISEIVASVTPTR</sequence>
<gene>
    <name evidence="2" type="ORF">LVJ94_03640</name>
</gene>
<dbReference type="PANTHER" id="PTHR40260:SF2">
    <property type="entry name" value="BLR8190 PROTEIN"/>
    <property type="match status" value="1"/>
</dbReference>
<dbReference type="EMBL" id="CP089983">
    <property type="protein sequence ID" value="WXB06338.1"/>
    <property type="molecule type" value="Genomic_DNA"/>
</dbReference>
<dbReference type="Pfam" id="PF07110">
    <property type="entry name" value="EthD"/>
    <property type="match status" value="1"/>
</dbReference>
<dbReference type="InterPro" id="IPR011008">
    <property type="entry name" value="Dimeric_a/b-barrel"/>
</dbReference>
<evidence type="ECO:0000259" key="1">
    <source>
        <dbReference type="Pfam" id="PF07110"/>
    </source>
</evidence>
<dbReference type="Proteomes" id="UP001374803">
    <property type="component" value="Chromosome"/>
</dbReference>